<organism evidence="1 2">
    <name type="scientific">Modestobacter roseus</name>
    <dbReference type="NCBI Taxonomy" id="1181884"/>
    <lineage>
        <taxon>Bacteria</taxon>
        <taxon>Bacillati</taxon>
        <taxon>Actinomycetota</taxon>
        <taxon>Actinomycetes</taxon>
        <taxon>Geodermatophilales</taxon>
        <taxon>Geodermatophilaceae</taxon>
        <taxon>Modestobacter</taxon>
    </lineage>
</organism>
<reference evidence="1 2" key="1">
    <citation type="submission" date="2019-07" db="EMBL/GenBank/DDBJ databases">
        <title>R&amp;d 2014.</title>
        <authorList>
            <person name="Klenk H.-P."/>
        </authorList>
    </citation>
    <scope>NUCLEOTIDE SEQUENCE [LARGE SCALE GENOMIC DNA]</scope>
    <source>
        <strain evidence="1 2">DSM 45764</strain>
    </source>
</reference>
<protein>
    <submittedName>
        <fullName evidence="1">Uncharacterized protein</fullName>
    </submittedName>
</protein>
<keyword evidence="2" id="KW-1185">Reference proteome</keyword>
<accession>A0A562IXL2</accession>
<evidence type="ECO:0000313" key="2">
    <source>
        <dbReference type="Proteomes" id="UP000321490"/>
    </source>
</evidence>
<dbReference type="Proteomes" id="UP000321490">
    <property type="component" value="Unassembled WGS sequence"/>
</dbReference>
<gene>
    <name evidence="1" type="ORF">JD78_04314</name>
</gene>
<dbReference type="EMBL" id="VLKF01000001">
    <property type="protein sequence ID" value="TWH75749.1"/>
    <property type="molecule type" value="Genomic_DNA"/>
</dbReference>
<proteinExistence type="predicted"/>
<evidence type="ECO:0000313" key="1">
    <source>
        <dbReference type="EMBL" id="TWH75749.1"/>
    </source>
</evidence>
<comment type="caution">
    <text evidence="1">The sequence shown here is derived from an EMBL/GenBank/DDBJ whole genome shotgun (WGS) entry which is preliminary data.</text>
</comment>
<sequence>MGPVIAVVVVLALLAVIVAWGSMARRGPVGPPALTERDRALRAQAIAAARWTTAHDEVDGVTRVLLRRACTGPDGRPEVLEERVFETFPARDPLWEARFTEAMAGARFRCQYLNNEEGLG</sequence>
<name>A0A562IXL2_9ACTN</name>
<dbReference type="OrthoDB" id="5197212at2"/>
<dbReference type="RefSeq" id="WP_153358061.1">
    <property type="nucleotide sequence ID" value="NZ_JABGDC010000002.1"/>
</dbReference>
<dbReference type="AlphaFoldDB" id="A0A562IXL2"/>